<dbReference type="OrthoDB" id="10070851at2759"/>
<gene>
    <name evidence="1" type="ORF">EVAR_18820_1</name>
</gene>
<name>A0A4C1UMX7_EUMVA</name>
<reference evidence="1 2" key="1">
    <citation type="journal article" date="2019" name="Commun. Biol.">
        <title>The bagworm genome reveals a unique fibroin gene that provides high tensile strength.</title>
        <authorList>
            <person name="Kono N."/>
            <person name="Nakamura H."/>
            <person name="Ohtoshi R."/>
            <person name="Tomita M."/>
            <person name="Numata K."/>
            <person name="Arakawa K."/>
        </authorList>
    </citation>
    <scope>NUCLEOTIDE SEQUENCE [LARGE SCALE GENOMIC DNA]</scope>
</reference>
<evidence type="ECO:0000313" key="2">
    <source>
        <dbReference type="Proteomes" id="UP000299102"/>
    </source>
</evidence>
<organism evidence="1 2">
    <name type="scientific">Eumeta variegata</name>
    <name type="common">Bagworm moth</name>
    <name type="synonym">Eumeta japonica</name>
    <dbReference type="NCBI Taxonomy" id="151549"/>
    <lineage>
        <taxon>Eukaryota</taxon>
        <taxon>Metazoa</taxon>
        <taxon>Ecdysozoa</taxon>
        <taxon>Arthropoda</taxon>
        <taxon>Hexapoda</taxon>
        <taxon>Insecta</taxon>
        <taxon>Pterygota</taxon>
        <taxon>Neoptera</taxon>
        <taxon>Endopterygota</taxon>
        <taxon>Lepidoptera</taxon>
        <taxon>Glossata</taxon>
        <taxon>Ditrysia</taxon>
        <taxon>Tineoidea</taxon>
        <taxon>Psychidae</taxon>
        <taxon>Oiketicinae</taxon>
        <taxon>Eumeta</taxon>
    </lineage>
</organism>
<dbReference type="AlphaFoldDB" id="A0A4C1UMX7"/>
<dbReference type="Proteomes" id="UP000299102">
    <property type="component" value="Unassembled WGS sequence"/>
</dbReference>
<proteinExistence type="predicted"/>
<protein>
    <submittedName>
        <fullName evidence="1">Uncharacterized protein</fullName>
    </submittedName>
</protein>
<keyword evidence="2" id="KW-1185">Reference proteome</keyword>
<sequence length="136" mass="15628">MYTVPTWHLMTLFVRKIKNKLRSQRFSSPEEAVEECEEHVSEVTREEWHKCFQNCSPKSEEPVKRRTPTLANECSLVRCQKMFASSVLRVGPGPACDSVPTRFYSRPVRNSLPHSAINLNFATSYDSDLDEAESKC</sequence>
<accession>A0A4C1UMX7</accession>
<evidence type="ECO:0000313" key="1">
    <source>
        <dbReference type="EMBL" id="GBP27346.1"/>
    </source>
</evidence>
<dbReference type="EMBL" id="BGZK01000192">
    <property type="protein sequence ID" value="GBP27346.1"/>
    <property type="molecule type" value="Genomic_DNA"/>
</dbReference>
<comment type="caution">
    <text evidence="1">The sequence shown here is derived from an EMBL/GenBank/DDBJ whole genome shotgun (WGS) entry which is preliminary data.</text>
</comment>